<dbReference type="OrthoDB" id="530015at2"/>
<evidence type="ECO:0008006" key="5">
    <source>
        <dbReference type="Google" id="ProtNLM"/>
    </source>
</evidence>
<dbReference type="Proteomes" id="UP000076925">
    <property type="component" value="Unassembled WGS sequence"/>
</dbReference>
<dbReference type="InterPro" id="IPR027417">
    <property type="entry name" value="P-loop_NTPase"/>
</dbReference>
<proteinExistence type="predicted"/>
<evidence type="ECO:0000256" key="2">
    <source>
        <dbReference type="SAM" id="MobiDB-lite"/>
    </source>
</evidence>
<gene>
    <name evidence="3" type="ORF">WA1_41035</name>
</gene>
<dbReference type="SUPFAM" id="SSF52540">
    <property type="entry name" value="P-loop containing nucleoside triphosphate hydrolases"/>
    <property type="match status" value="1"/>
</dbReference>
<feature type="compositionally biased region" description="Basic and acidic residues" evidence="2">
    <location>
        <begin position="697"/>
        <end position="715"/>
    </location>
</feature>
<keyword evidence="4" id="KW-1185">Reference proteome</keyword>
<evidence type="ECO:0000313" key="3">
    <source>
        <dbReference type="EMBL" id="KYC36127.1"/>
    </source>
</evidence>
<sequence length="724" mass="82716">MNTIKTGGITNIFEKRRSLASKITSIEADFKSLEAVIQSLEENHQQLLTRINISNTVEVLPALDLTQLQQSIRNELEKLHKIKERFCRETIKIGVVGRPKQGKSRLLQSLTGLTSAEIPDGHRQHCTGVYCSIHNNLLEETYAEVWFYSEHSFLTEVIHPYYEKLSLGLKPRTIDEFVAKPLPLLPSVFSSETDQETMYLRLVRYHINVEKYRHLIGQPSPRRISKNEIPEYVAQETAYGQQSFFNYLAVKEAKIVCKFPNTDVEKFVFVDMPGIGNTGICNEDSLIKKIAQEVDAILFVRMPKSIGDSWQEVDISLSEKVRTVIADLPSHVWSFMVLNRTEAHSPYRDNSKICQDLVLDITNKSINIDEYIIANCANSQEIHKLLERSLNHMEEKNLDLGYKDILLSQQKLAIVQSKVNAELDKVGKALDLATQDARELALFEIKFQDVVRDLTNGLEKLLQELRKNRESVDLEFKKQIETALQACRSDTGIPSIQEIEHWYSLEKSYRGVYEKYLHEIRARFLQHLLLLDEGLKRSLNKVKSQVAKVLIDKGHLGSLTQERGAEFIHGVATQISDELIPGIPSQLKYGFKTLDEYQLSYRGFIQHRLRKSLDGLTPNEPVAPKLTGATSAEQVLLNLKIAHAETLSKCENALKQLLSEPNQAAYAIVEEFFDTILRRTNIESEWRIFLQNGREESRAEIPQESDRPLTSRDVLDLVQPAPVK</sequence>
<name>A0A139WUP7_9CYAN</name>
<evidence type="ECO:0000256" key="1">
    <source>
        <dbReference type="SAM" id="Coils"/>
    </source>
</evidence>
<dbReference type="RefSeq" id="WP_017742821.1">
    <property type="nucleotide sequence ID" value="NZ_KQ976354.1"/>
</dbReference>
<reference evidence="3 4" key="1">
    <citation type="journal article" date="2013" name="Genome Biol. Evol.">
        <title>Genomes of Stigonematalean cyanobacteria (subsection V) and the evolution of oxygenic photosynthesis from prokaryotes to plastids.</title>
        <authorList>
            <person name="Dagan T."/>
            <person name="Roettger M."/>
            <person name="Stucken K."/>
            <person name="Landan G."/>
            <person name="Koch R."/>
            <person name="Major P."/>
            <person name="Gould S.B."/>
            <person name="Goremykin V.V."/>
            <person name="Rippka R."/>
            <person name="Tandeau de Marsac N."/>
            <person name="Gugger M."/>
            <person name="Lockhart P.J."/>
            <person name="Allen J.F."/>
            <person name="Brune I."/>
            <person name="Maus I."/>
            <person name="Puhler A."/>
            <person name="Martin W.F."/>
        </authorList>
    </citation>
    <scope>NUCLEOTIDE SEQUENCE [LARGE SCALE GENOMIC DNA]</scope>
    <source>
        <strain evidence="3 4">PCC 7110</strain>
    </source>
</reference>
<keyword evidence="1" id="KW-0175">Coiled coil</keyword>
<feature type="region of interest" description="Disordered" evidence="2">
    <location>
        <begin position="697"/>
        <end position="724"/>
    </location>
</feature>
<feature type="coiled-coil region" evidence="1">
    <location>
        <begin position="23"/>
        <end position="85"/>
    </location>
</feature>
<organism evidence="3 4">
    <name type="scientific">Scytonema hofmannii PCC 7110</name>
    <dbReference type="NCBI Taxonomy" id="128403"/>
    <lineage>
        <taxon>Bacteria</taxon>
        <taxon>Bacillati</taxon>
        <taxon>Cyanobacteriota</taxon>
        <taxon>Cyanophyceae</taxon>
        <taxon>Nostocales</taxon>
        <taxon>Scytonemataceae</taxon>
        <taxon>Scytonema</taxon>
    </lineage>
</organism>
<dbReference type="EMBL" id="ANNX02000047">
    <property type="protein sequence ID" value="KYC36127.1"/>
    <property type="molecule type" value="Genomic_DNA"/>
</dbReference>
<comment type="caution">
    <text evidence="3">The sequence shown here is derived from an EMBL/GenBank/DDBJ whole genome shotgun (WGS) entry which is preliminary data.</text>
</comment>
<dbReference type="STRING" id="128403.WA1_41035"/>
<accession>A0A139WUP7</accession>
<dbReference type="Gene3D" id="3.40.50.300">
    <property type="entry name" value="P-loop containing nucleotide triphosphate hydrolases"/>
    <property type="match status" value="1"/>
</dbReference>
<protein>
    <recommendedName>
        <fullName evidence="5">Dynamin family protein</fullName>
    </recommendedName>
</protein>
<dbReference type="AlphaFoldDB" id="A0A139WUP7"/>
<evidence type="ECO:0000313" key="4">
    <source>
        <dbReference type="Proteomes" id="UP000076925"/>
    </source>
</evidence>